<proteinExistence type="predicted"/>
<evidence type="ECO:0008006" key="4">
    <source>
        <dbReference type="Google" id="ProtNLM"/>
    </source>
</evidence>
<keyword evidence="3" id="KW-1185">Reference proteome</keyword>
<comment type="caution">
    <text evidence="2">The sequence shown here is derived from an EMBL/GenBank/DDBJ whole genome shotgun (WGS) entry which is preliminary data.</text>
</comment>
<evidence type="ECO:0000313" key="3">
    <source>
        <dbReference type="Proteomes" id="UP000073492"/>
    </source>
</evidence>
<dbReference type="Proteomes" id="UP000073492">
    <property type="component" value="Unassembled WGS sequence"/>
</dbReference>
<name>A0A139IW33_9PEZI</name>
<reference evidence="2 3" key="1">
    <citation type="submission" date="2015-07" db="EMBL/GenBank/DDBJ databases">
        <title>Comparative genomics of the Sigatoka disease complex on banana suggests a link between parallel evolutionary changes in Pseudocercospora fijiensis and Pseudocercospora eumusae and increased virulence on the banana host.</title>
        <authorList>
            <person name="Chang T.-C."/>
            <person name="Salvucci A."/>
            <person name="Crous P.W."/>
            <person name="Stergiopoulos I."/>
        </authorList>
    </citation>
    <scope>NUCLEOTIDE SEQUENCE [LARGE SCALE GENOMIC DNA]</scope>
    <source>
        <strain evidence="2 3">CBS 116634</strain>
    </source>
</reference>
<feature type="region of interest" description="Disordered" evidence="1">
    <location>
        <begin position="1"/>
        <end position="107"/>
    </location>
</feature>
<sequence length="107" mass="11196">MAQQQPPPPPPPPAREVISETAQAEGGPEKGSLSSQMQSQVDKTQNFKHAAQEIASKMNSDPSSITSHDAAYLKSREARATGQAQPPSDSLSADAQRLASANEGAKS</sequence>
<evidence type="ECO:0000313" key="2">
    <source>
        <dbReference type="EMBL" id="KXT18957.1"/>
    </source>
</evidence>
<feature type="compositionally biased region" description="Polar residues" evidence="1">
    <location>
        <begin position="57"/>
        <end position="67"/>
    </location>
</feature>
<dbReference type="OrthoDB" id="2799468at2759"/>
<evidence type="ECO:0000256" key="1">
    <source>
        <dbReference type="SAM" id="MobiDB-lite"/>
    </source>
</evidence>
<feature type="compositionally biased region" description="Polar residues" evidence="1">
    <location>
        <begin position="82"/>
        <end position="93"/>
    </location>
</feature>
<gene>
    <name evidence="2" type="ORF">AC579_8707</name>
</gene>
<dbReference type="AlphaFoldDB" id="A0A139IW33"/>
<dbReference type="EMBL" id="LFZO01000001">
    <property type="protein sequence ID" value="KXT18957.1"/>
    <property type="molecule type" value="Genomic_DNA"/>
</dbReference>
<organism evidence="2 3">
    <name type="scientific">Pseudocercospora musae</name>
    <dbReference type="NCBI Taxonomy" id="113226"/>
    <lineage>
        <taxon>Eukaryota</taxon>
        <taxon>Fungi</taxon>
        <taxon>Dikarya</taxon>
        <taxon>Ascomycota</taxon>
        <taxon>Pezizomycotina</taxon>
        <taxon>Dothideomycetes</taxon>
        <taxon>Dothideomycetidae</taxon>
        <taxon>Mycosphaerellales</taxon>
        <taxon>Mycosphaerellaceae</taxon>
        <taxon>Pseudocercospora</taxon>
    </lineage>
</organism>
<feature type="compositionally biased region" description="Polar residues" evidence="1">
    <location>
        <begin position="32"/>
        <end position="44"/>
    </location>
</feature>
<protein>
    <recommendedName>
        <fullName evidence="4">SMP domain-containing protein</fullName>
    </recommendedName>
</protein>
<feature type="compositionally biased region" description="Pro residues" evidence="1">
    <location>
        <begin position="1"/>
        <end position="14"/>
    </location>
</feature>
<accession>A0A139IW33</accession>